<sequence>MGKNEDLGTADEKKDMVQGITPTTNPYTSNSLFIEGPDGLFINVDQIVSIGRISIEKENKEFLVITSSNGPPITIKDELVDYFLNLVAGYRPVLVRTGVLKLDESPIPSEDKIEIAKK</sequence>
<gene>
    <name evidence="2" type="ORF">LCGC14_1094120</name>
</gene>
<protein>
    <submittedName>
        <fullName evidence="2">Uncharacterized protein</fullName>
    </submittedName>
</protein>
<dbReference type="EMBL" id="LAZR01004880">
    <property type="protein sequence ID" value="KKN04751.1"/>
    <property type="molecule type" value="Genomic_DNA"/>
</dbReference>
<evidence type="ECO:0000313" key="2">
    <source>
        <dbReference type="EMBL" id="KKN04751.1"/>
    </source>
</evidence>
<feature type="compositionally biased region" description="Basic and acidic residues" evidence="1">
    <location>
        <begin position="1"/>
        <end position="16"/>
    </location>
</feature>
<reference evidence="2" key="1">
    <citation type="journal article" date="2015" name="Nature">
        <title>Complex archaea that bridge the gap between prokaryotes and eukaryotes.</title>
        <authorList>
            <person name="Spang A."/>
            <person name="Saw J.H."/>
            <person name="Jorgensen S.L."/>
            <person name="Zaremba-Niedzwiedzka K."/>
            <person name="Martijn J."/>
            <person name="Lind A.E."/>
            <person name="van Eijk R."/>
            <person name="Schleper C."/>
            <person name="Guy L."/>
            <person name="Ettema T.J."/>
        </authorList>
    </citation>
    <scope>NUCLEOTIDE SEQUENCE</scope>
</reference>
<name>A0A0F9PUI3_9ZZZZ</name>
<dbReference type="AlphaFoldDB" id="A0A0F9PUI3"/>
<organism evidence="2">
    <name type="scientific">marine sediment metagenome</name>
    <dbReference type="NCBI Taxonomy" id="412755"/>
    <lineage>
        <taxon>unclassified sequences</taxon>
        <taxon>metagenomes</taxon>
        <taxon>ecological metagenomes</taxon>
    </lineage>
</organism>
<accession>A0A0F9PUI3</accession>
<evidence type="ECO:0000256" key="1">
    <source>
        <dbReference type="SAM" id="MobiDB-lite"/>
    </source>
</evidence>
<feature type="region of interest" description="Disordered" evidence="1">
    <location>
        <begin position="1"/>
        <end position="24"/>
    </location>
</feature>
<comment type="caution">
    <text evidence="2">The sequence shown here is derived from an EMBL/GenBank/DDBJ whole genome shotgun (WGS) entry which is preliminary data.</text>
</comment>
<proteinExistence type="predicted"/>